<dbReference type="PANTHER" id="PTHR30535:SF34">
    <property type="entry name" value="MOLYBDATE-BINDING PROTEIN MOLA"/>
    <property type="match status" value="1"/>
</dbReference>
<name>A0A1H2SX08_9FIRM</name>
<dbReference type="AlphaFoldDB" id="A0A1H2SX08"/>
<evidence type="ECO:0000259" key="3">
    <source>
        <dbReference type="PROSITE" id="PS50983"/>
    </source>
</evidence>
<sequence>MKKRLLVTLLVFIMAFTAVACTIANVGNEVEKVDENLLEESPDENRDEEIISVVDHLGRTVTIEKEAERIVSGYYIPTSALIALGLQDRVVGIEAKADERPIYSLAAPELLDLPNVGTAKEFDLEGCISLEPDLVILPIRLKDQIETLESMGITVIGVNPENQELLSEMIAMIGKLTGVEDYEKLLDYYKEKDNLLKSIHADIENKPTVYLAGNGGFLSTATKNMYQNDLIEIAGGINVAGNIEDSYWVDISYEQLVEYNPEYIIIAPEAKYTKEDVLNDSNLKGITAIEKGNVFSMPNEFEAWGSLVPTSILGKMWLASILYGDEYPYDEFVMEKYHI</sequence>
<evidence type="ECO:0000313" key="5">
    <source>
        <dbReference type="Proteomes" id="UP000198828"/>
    </source>
</evidence>
<dbReference type="PROSITE" id="PS50983">
    <property type="entry name" value="FE_B12_PBP"/>
    <property type="match status" value="1"/>
</dbReference>
<dbReference type="InterPro" id="IPR050902">
    <property type="entry name" value="ABC_Transporter_SBP"/>
</dbReference>
<dbReference type="SUPFAM" id="SSF53807">
    <property type="entry name" value="Helical backbone' metal receptor"/>
    <property type="match status" value="1"/>
</dbReference>
<feature type="domain" description="Fe/B12 periplasmic-binding" evidence="3">
    <location>
        <begin position="69"/>
        <end position="326"/>
    </location>
</feature>
<comment type="similarity">
    <text evidence="1">Belongs to the bacterial solute-binding protein 8 family.</text>
</comment>
<accession>A0A1H2SX08</accession>
<dbReference type="Proteomes" id="UP000198828">
    <property type="component" value="Unassembled WGS sequence"/>
</dbReference>
<dbReference type="InterPro" id="IPR002491">
    <property type="entry name" value="ABC_transptr_periplasmic_BD"/>
</dbReference>
<dbReference type="OrthoDB" id="9816357at2"/>
<evidence type="ECO:0000256" key="1">
    <source>
        <dbReference type="ARBA" id="ARBA00008814"/>
    </source>
</evidence>
<feature type="signal peptide" evidence="2">
    <location>
        <begin position="1"/>
        <end position="20"/>
    </location>
</feature>
<keyword evidence="2" id="KW-0732">Signal</keyword>
<protein>
    <submittedName>
        <fullName evidence="4">Iron complex transport system substrate-binding protein</fullName>
    </submittedName>
</protein>
<dbReference type="Gene3D" id="1.20.58.2180">
    <property type="match status" value="1"/>
</dbReference>
<dbReference type="PROSITE" id="PS51257">
    <property type="entry name" value="PROKAR_LIPOPROTEIN"/>
    <property type="match status" value="1"/>
</dbReference>
<keyword evidence="5" id="KW-1185">Reference proteome</keyword>
<dbReference type="Gene3D" id="3.40.50.1980">
    <property type="entry name" value="Nitrogenase molybdenum iron protein domain"/>
    <property type="match status" value="2"/>
</dbReference>
<dbReference type="Pfam" id="PF01497">
    <property type="entry name" value="Peripla_BP_2"/>
    <property type="match status" value="1"/>
</dbReference>
<dbReference type="RefSeq" id="WP_093750689.1">
    <property type="nucleotide sequence ID" value="NZ_FNNG01000002.1"/>
</dbReference>
<organism evidence="4 5">
    <name type="scientific">Tepidimicrobium xylanilyticum</name>
    <dbReference type="NCBI Taxonomy" id="1123352"/>
    <lineage>
        <taxon>Bacteria</taxon>
        <taxon>Bacillati</taxon>
        <taxon>Bacillota</taxon>
        <taxon>Tissierellia</taxon>
        <taxon>Tissierellales</taxon>
        <taxon>Tepidimicrobiaceae</taxon>
        <taxon>Tepidimicrobium</taxon>
    </lineage>
</organism>
<gene>
    <name evidence="4" type="ORF">SAMN05660923_00571</name>
</gene>
<evidence type="ECO:0000313" key="4">
    <source>
        <dbReference type="EMBL" id="SDW36132.1"/>
    </source>
</evidence>
<feature type="chain" id="PRO_5011696449" evidence="2">
    <location>
        <begin position="21"/>
        <end position="339"/>
    </location>
</feature>
<evidence type="ECO:0000256" key="2">
    <source>
        <dbReference type="SAM" id="SignalP"/>
    </source>
</evidence>
<dbReference type="PANTHER" id="PTHR30535">
    <property type="entry name" value="VITAMIN B12-BINDING PROTEIN"/>
    <property type="match status" value="1"/>
</dbReference>
<reference evidence="4 5" key="1">
    <citation type="submission" date="2016-10" db="EMBL/GenBank/DDBJ databases">
        <authorList>
            <person name="de Groot N.N."/>
        </authorList>
    </citation>
    <scope>NUCLEOTIDE SEQUENCE [LARGE SCALE GENOMIC DNA]</scope>
    <source>
        <strain evidence="4 5">DSM 23310</strain>
    </source>
</reference>
<dbReference type="EMBL" id="FNNG01000002">
    <property type="protein sequence ID" value="SDW36132.1"/>
    <property type="molecule type" value="Genomic_DNA"/>
</dbReference>
<proteinExistence type="inferred from homology"/>